<accession>A0A2T7PV11</accession>
<feature type="compositionally biased region" description="Polar residues" evidence="1">
    <location>
        <begin position="222"/>
        <end position="231"/>
    </location>
</feature>
<keyword evidence="4" id="KW-1185">Reference proteome</keyword>
<organism evidence="3 4">
    <name type="scientific">Pomacea canaliculata</name>
    <name type="common">Golden apple snail</name>
    <dbReference type="NCBI Taxonomy" id="400727"/>
    <lineage>
        <taxon>Eukaryota</taxon>
        <taxon>Metazoa</taxon>
        <taxon>Spiralia</taxon>
        <taxon>Lophotrochozoa</taxon>
        <taxon>Mollusca</taxon>
        <taxon>Gastropoda</taxon>
        <taxon>Caenogastropoda</taxon>
        <taxon>Architaenioglossa</taxon>
        <taxon>Ampullarioidea</taxon>
        <taxon>Ampullariidae</taxon>
        <taxon>Pomacea</taxon>
    </lineage>
</organism>
<keyword evidence="2" id="KW-0472">Membrane</keyword>
<dbReference type="AlphaFoldDB" id="A0A2T7PV11"/>
<keyword evidence="2" id="KW-0812">Transmembrane</keyword>
<gene>
    <name evidence="3" type="ORF">C0Q70_04212</name>
</gene>
<protein>
    <submittedName>
        <fullName evidence="3">Uncharacterized protein</fullName>
    </submittedName>
</protein>
<feature type="transmembrane region" description="Helical" evidence="2">
    <location>
        <begin position="139"/>
        <end position="162"/>
    </location>
</feature>
<feature type="region of interest" description="Disordered" evidence="1">
    <location>
        <begin position="205"/>
        <end position="240"/>
    </location>
</feature>
<evidence type="ECO:0000313" key="4">
    <source>
        <dbReference type="Proteomes" id="UP000245119"/>
    </source>
</evidence>
<feature type="compositionally biased region" description="Polar residues" evidence="1">
    <location>
        <begin position="63"/>
        <end position="74"/>
    </location>
</feature>
<name>A0A2T7PV11_POMCA</name>
<dbReference type="Proteomes" id="UP000245119">
    <property type="component" value="Linkage Group LG2"/>
</dbReference>
<evidence type="ECO:0000313" key="3">
    <source>
        <dbReference type="EMBL" id="PVD37217.1"/>
    </source>
</evidence>
<proteinExistence type="predicted"/>
<dbReference type="OrthoDB" id="5958943at2759"/>
<comment type="caution">
    <text evidence="3">The sequence shown here is derived from an EMBL/GenBank/DDBJ whole genome shotgun (WGS) entry which is preliminary data.</text>
</comment>
<evidence type="ECO:0000256" key="1">
    <source>
        <dbReference type="SAM" id="MobiDB-lite"/>
    </source>
</evidence>
<feature type="compositionally biased region" description="Basic and acidic residues" evidence="1">
    <location>
        <begin position="1"/>
        <end position="16"/>
    </location>
</feature>
<feature type="compositionally biased region" description="Polar residues" evidence="1">
    <location>
        <begin position="84"/>
        <end position="97"/>
    </location>
</feature>
<evidence type="ECO:0000256" key="2">
    <source>
        <dbReference type="SAM" id="Phobius"/>
    </source>
</evidence>
<feature type="compositionally biased region" description="Basic and acidic residues" evidence="1">
    <location>
        <begin position="98"/>
        <end position="123"/>
    </location>
</feature>
<dbReference type="EMBL" id="PZQS01000002">
    <property type="protein sequence ID" value="PVD37217.1"/>
    <property type="molecule type" value="Genomic_DNA"/>
</dbReference>
<feature type="region of interest" description="Disordered" evidence="1">
    <location>
        <begin position="1"/>
        <end position="125"/>
    </location>
</feature>
<keyword evidence="2" id="KW-1133">Transmembrane helix</keyword>
<reference evidence="3 4" key="1">
    <citation type="submission" date="2018-04" db="EMBL/GenBank/DDBJ databases">
        <title>The genome of golden apple snail Pomacea canaliculata provides insight into stress tolerance and invasive adaptation.</title>
        <authorList>
            <person name="Liu C."/>
            <person name="Liu B."/>
            <person name="Ren Y."/>
            <person name="Zhang Y."/>
            <person name="Wang H."/>
            <person name="Li S."/>
            <person name="Jiang F."/>
            <person name="Yin L."/>
            <person name="Zhang G."/>
            <person name="Qian W."/>
            <person name="Fan W."/>
        </authorList>
    </citation>
    <scope>NUCLEOTIDE SEQUENCE [LARGE SCALE GENOMIC DNA]</scope>
    <source>
        <strain evidence="3">SZHN2017</strain>
        <tissue evidence="3">Muscle</tissue>
    </source>
</reference>
<sequence>MLKCSGKSDYKQDRASTRRGTKPDIPLEPPPTISHTAFDVVDNIYSKSRRGKSGDNCNEADESNCQQPVTSTQGKLLPYMANREQATAPNDGYSNLGNKEEHDYDDFHSDHKQSERVGDEPPARKKVYRGAESAITSSVTITVVCSVAGVVVAVVVALVVVFKLRRKSDDKQGVAYTGRGTTPDIPLPAISHSAFNVVGNIYSKSRPGKSGDNSNDGDESSCQQPVTSTNGKLLRSLANREQATTPSDFYSNLGYEEENVYENFHSSHKTE</sequence>